<evidence type="ECO:0000313" key="3">
    <source>
        <dbReference type="Proteomes" id="UP001295423"/>
    </source>
</evidence>
<name>A0AAD2JGS5_9STRA</name>
<evidence type="ECO:0000256" key="1">
    <source>
        <dbReference type="SAM" id="MobiDB-lite"/>
    </source>
</evidence>
<comment type="caution">
    <text evidence="2">The sequence shown here is derived from an EMBL/GenBank/DDBJ whole genome shotgun (WGS) entry which is preliminary data.</text>
</comment>
<dbReference type="EMBL" id="CAKOGP040001758">
    <property type="protein sequence ID" value="CAJ1949167.1"/>
    <property type="molecule type" value="Genomic_DNA"/>
</dbReference>
<feature type="region of interest" description="Disordered" evidence="1">
    <location>
        <begin position="1"/>
        <end position="83"/>
    </location>
</feature>
<reference evidence="2" key="1">
    <citation type="submission" date="2023-08" db="EMBL/GenBank/DDBJ databases">
        <authorList>
            <person name="Audoor S."/>
            <person name="Bilcke G."/>
        </authorList>
    </citation>
    <scope>NUCLEOTIDE SEQUENCE</scope>
</reference>
<gene>
    <name evidence="2" type="ORF">CYCCA115_LOCUS11959</name>
</gene>
<accession>A0AAD2JGS5</accession>
<protein>
    <submittedName>
        <fullName evidence="2">Uncharacterized protein</fullName>
    </submittedName>
</protein>
<dbReference type="Proteomes" id="UP001295423">
    <property type="component" value="Unassembled WGS sequence"/>
</dbReference>
<feature type="compositionally biased region" description="Polar residues" evidence="1">
    <location>
        <begin position="58"/>
        <end position="71"/>
    </location>
</feature>
<organism evidence="2 3">
    <name type="scientific">Cylindrotheca closterium</name>
    <dbReference type="NCBI Taxonomy" id="2856"/>
    <lineage>
        <taxon>Eukaryota</taxon>
        <taxon>Sar</taxon>
        <taxon>Stramenopiles</taxon>
        <taxon>Ochrophyta</taxon>
        <taxon>Bacillariophyta</taxon>
        <taxon>Bacillariophyceae</taxon>
        <taxon>Bacillariophycidae</taxon>
        <taxon>Bacillariales</taxon>
        <taxon>Bacillariaceae</taxon>
        <taxon>Cylindrotheca</taxon>
    </lineage>
</organism>
<feature type="compositionally biased region" description="Low complexity" evidence="1">
    <location>
        <begin position="43"/>
        <end position="57"/>
    </location>
</feature>
<sequence length="225" mass="24586">MAILDLSDESSQGSISALDRALVPGLTSSSGGDSKRSIEADESVSSDSSCSASTSTVATNLDSSNHCQAQTARPEKQTRRVKFSDKARIRKIPHHSSLTAEQIAEMWFSKADYKALRKDCAQRIKFLDKVKLKHPNEAPFCTRGLLNHTAEARAKKNAYRDVMYDALAQAMDKEMEEGLDDALAEICKICSAPSVKTARVQGLRDAKDAQKIHEHMSSGMVGVKI</sequence>
<keyword evidence="3" id="KW-1185">Reference proteome</keyword>
<proteinExistence type="predicted"/>
<dbReference type="AlphaFoldDB" id="A0AAD2JGS5"/>
<feature type="compositionally biased region" description="Basic and acidic residues" evidence="1">
    <location>
        <begin position="73"/>
        <end position="83"/>
    </location>
</feature>
<evidence type="ECO:0000313" key="2">
    <source>
        <dbReference type="EMBL" id="CAJ1949167.1"/>
    </source>
</evidence>